<comment type="subcellular location">
    <subcellularLocation>
        <location evidence="1">Cell membrane</location>
        <topology evidence="1">Multi-pass membrane protein</topology>
    </subcellularLocation>
</comment>
<dbReference type="InterPro" id="IPR018076">
    <property type="entry name" value="T2SS_GspF_dom"/>
</dbReference>
<accession>A0ABR6Z180</accession>
<feature type="domain" description="Type II secretion system protein GspF" evidence="8">
    <location>
        <begin position="73"/>
        <end position="196"/>
    </location>
</feature>
<dbReference type="EMBL" id="WJBE01000021">
    <property type="protein sequence ID" value="MBC3901124.1"/>
    <property type="molecule type" value="Genomic_DNA"/>
</dbReference>
<evidence type="ECO:0000313" key="10">
    <source>
        <dbReference type="Proteomes" id="UP000622405"/>
    </source>
</evidence>
<evidence type="ECO:0000256" key="4">
    <source>
        <dbReference type="ARBA" id="ARBA00022692"/>
    </source>
</evidence>
<feature type="transmembrane region" description="Helical" evidence="7">
    <location>
        <begin position="173"/>
        <end position="195"/>
    </location>
</feature>
<keyword evidence="6 7" id="KW-0472">Membrane</keyword>
<keyword evidence="10" id="KW-1185">Reference proteome</keyword>
<evidence type="ECO:0000256" key="7">
    <source>
        <dbReference type="SAM" id="Phobius"/>
    </source>
</evidence>
<name>A0ABR6Z180_9FIRM</name>
<dbReference type="PANTHER" id="PTHR30012">
    <property type="entry name" value="GENERAL SECRETION PATHWAY PROTEIN"/>
    <property type="match status" value="1"/>
</dbReference>
<dbReference type="Gene3D" id="1.20.81.30">
    <property type="entry name" value="Type II secretion system (T2SS), domain F"/>
    <property type="match status" value="2"/>
</dbReference>
<evidence type="ECO:0000256" key="1">
    <source>
        <dbReference type="ARBA" id="ARBA00004651"/>
    </source>
</evidence>
<feature type="domain" description="Type II secretion system protein GspF" evidence="8">
    <location>
        <begin position="277"/>
        <end position="398"/>
    </location>
</feature>
<keyword evidence="3" id="KW-1003">Cell membrane</keyword>
<dbReference type="InterPro" id="IPR042094">
    <property type="entry name" value="T2SS_GspF_sf"/>
</dbReference>
<evidence type="ECO:0000256" key="6">
    <source>
        <dbReference type="ARBA" id="ARBA00023136"/>
    </source>
</evidence>
<comment type="similarity">
    <text evidence="2">Belongs to the GSP F family.</text>
</comment>
<gene>
    <name evidence="9" type="ORF">GH811_16020</name>
</gene>
<feature type="transmembrane region" description="Helical" evidence="7">
    <location>
        <begin position="379"/>
        <end position="400"/>
    </location>
</feature>
<evidence type="ECO:0000256" key="2">
    <source>
        <dbReference type="ARBA" id="ARBA00005745"/>
    </source>
</evidence>
<organism evidence="9 10">
    <name type="scientific">Acetobacterium malicum</name>
    <dbReference type="NCBI Taxonomy" id="52692"/>
    <lineage>
        <taxon>Bacteria</taxon>
        <taxon>Bacillati</taxon>
        <taxon>Bacillota</taxon>
        <taxon>Clostridia</taxon>
        <taxon>Eubacteriales</taxon>
        <taxon>Eubacteriaceae</taxon>
        <taxon>Acetobacterium</taxon>
    </lineage>
</organism>
<dbReference type="InterPro" id="IPR003004">
    <property type="entry name" value="GspF/PilC"/>
</dbReference>
<dbReference type="PANTHER" id="PTHR30012:SF0">
    <property type="entry name" value="TYPE II SECRETION SYSTEM PROTEIN F-RELATED"/>
    <property type="match status" value="1"/>
</dbReference>
<reference evidence="9 10" key="1">
    <citation type="journal article" date="2020" name="mSystems">
        <title>Defining Genomic and Predicted Metabolic Features of the Acetobacterium Genus.</title>
        <authorList>
            <person name="Ross D.E."/>
            <person name="Marshall C.W."/>
            <person name="Gulliver D."/>
            <person name="May H.D."/>
            <person name="Norman R.S."/>
        </authorList>
    </citation>
    <scope>NUCLEOTIDE SEQUENCE [LARGE SCALE GENOMIC DNA]</scope>
    <source>
        <strain evidence="9 10">DSM 4132</strain>
    </source>
</reference>
<evidence type="ECO:0000256" key="5">
    <source>
        <dbReference type="ARBA" id="ARBA00022989"/>
    </source>
</evidence>
<evidence type="ECO:0000313" key="9">
    <source>
        <dbReference type="EMBL" id="MBC3901124.1"/>
    </source>
</evidence>
<proteinExistence type="inferred from homology"/>
<evidence type="ECO:0000259" key="8">
    <source>
        <dbReference type="Pfam" id="PF00482"/>
    </source>
</evidence>
<keyword evidence="4 7" id="KW-0812">Transmembrane</keyword>
<dbReference type="Pfam" id="PF00482">
    <property type="entry name" value="T2SSF"/>
    <property type="match status" value="2"/>
</dbReference>
<dbReference type="Proteomes" id="UP000622405">
    <property type="component" value="Unassembled WGS sequence"/>
</dbReference>
<comment type="caution">
    <text evidence="9">The sequence shown here is derived from an EMBL/GenBank/DDBJ whole genome shotgun (WGS) entry which is preliminary data.</text>
</comment>
<keyword evidence="5 7" id="KW-1133">Transmembrane helix</keyword>
<feature type="transmembrane region" description="Helical" evidence="7">
    <location>
        <begin position="225"/>
        <end position="251"/>
    </location>
</feature>
<protein>
    <recommendedName>
        <fullName evidence="8">Type II secretion system protein GspF domain-containing protein</fullName>
    </recommendedName>
</protein>
<evidence type="ECO:0000256" key="3">
    <source>
        <dbReference type="ARBA" id="ARBA00022475"/>
    </source>
</evidence>
<sequence length="409" mass="45278">MMDKQFSYKAKDLRGETVTGTVTGQNRREAALVLQTRNLIVLEISEKKKSAEFLKKEFNIRIRSVTGNAVSRFCRQFHIMLDAGIPILKCLELIGAETENQGFAQDIFGVGQRIQSGASLSQAMSAYPRSFPSLVVFMVEAGEMSGNLNGILVKMAEHYDTEEKNRRQLQQTLFYPMILSIVFVLVLIFLITMVLPTFADMFTAMNAELPGPTWFLMGLSHGLSVGWPIVLLTLVGLIAGLILLVEIDAVANWRDWLSIKMPLIGILNHKRCLGRIATTLGMFLASGIDLLAALNRLEGVADNRYVKKELILLREKVANGKSLSQGLTESDVFPSLFCQLVAIGEVSGSLPVVLETLNLMYADEVRTRIQLLHTSLEPLIVLIFGGLVLFILAAIMLPVFDIYSAYSGM</sequence>